<reference evidence="1 2" key="1">
    <citation type="journal article" date="2021" name="Plant Biotechnol. J.">
        <title>Multi-omics assisted identification of the key and species-specific regulatory components of drought-tolerant mechanisms in Gossypium stocksii.</title>
        <authorList>
            <person name="Yu D."/>
            <person name="Ke L."/>
            <person name="Zhang D."/>
            <person name="Wu Y."/>
            <person name="Sun Y."/>
            <person name="Mei J."/>
            <person name="Sun J."/>
            <person name="Sun Y."/>
        </authorList>
    </citation>
    <scope>NUCLEOTIDE SEQUENCE [LARGE SCALE GENOMIC DNA]</scope>
    <source>
        <strain evidence="2">cv. E1</strain>
        <tissue evidence="1">Leaf</tissue>
    </source>
</reference>
<organism evidence="1 2">
    <name type="scientific">Gossypium stocksii</name>
    <dbReference type="NCBI Taxonomy" id="47602"/>
    <lineage>
        <taxon>Eukaryota</taxon>
        <taxon>Viridiplantae</taxon>
        <taxon>Streptophyta</taxon>
        <taxon>Embryophyta</taxon>
        <taxon>Tracheophyta</taxon>
        <taxon>Spermatophyta</taxon>
        <taxon>Magnoliopsida</taxon>
        <taxon>eudicotyledons</taxon>
        <taxon>Gunneridae</taxon>
        <taxon>Pentapetalae</taxon>
        <taxon>rosids</taxon>
        <taxon>malvids</taxon>
        <taxon>Malvales</taxon>
        <taxon>Malvaceae</taxon>
        <taxon>Malvoideae</taxon>
        <taxon>Gossypium</taxon>
    </lineage>
</organism>
<proteinExistence type="predicted"/>
<accession>A0A9D3UG33</accession>
<protein>
    <submittedName>
        <fullName evidence="1">Uncharacterized protein</fullName>
    </submittedName>
</protein>
<gene>
    <name evidence="1" type="ORF">J1N35_041599</name>
</gene>
<dbReference type="AlphaFoldDB" id="A0A9D3UG33"/>
<dbReference type="Proteomes" id="UP000828251">
    <property type="component" value="Unassembled WGS sequence"/>
</dbReference>
<evidence type="ECO:0000313" key="2">
    <source>
        <dbReference type="Proteomes" id="UP000828251"/>
    </source>
</evidence>
<sequence>GPQLIVVTRATLGKIIKIWAHMLVWADTACPNNPYARVEYSYGPTRLCGPYGHTPATTRPCPTPNPIFINHTTMSRTRPTTRQCTCPCGVNIRIHTYYDFDLKLPSRPPTPKIDQQSLN</sequence>
<feature type="non-terminal residue" evidence="1">
    <location>
        <position position="1"/>
    </location>
</feature>
<comment type="caution">
    <text evidence="1">The sequence shown here is derived from an EMBL/GenBank/DDBJ whole genome shotgun (WGS) entry which is preliminary data.</text>
</comment>
<evidence type="ECO:0000313" key="1">
    <source>
        <dbReference type="EMBL" id="KAH1039856.1"/>
    </source>
</evidence>
<keyword evidence="2" id="KW-1185">Reference proteome</keyword>
<name>A0A9D3UG33_9ROSI</name>
<dbReference type="EMBL" id="JAIQCV010000012">
    <property type="protein sequence ID" value="KAH1039856.1"/>
    <property type="molecule type" value="Genomic_DNA"/>
</dbReference>